<dbReference type="PROSITE" id="PS51649">
    <property type="entry name" value="NPH3"/>
    <property type="match status" value="1"/>
</dbReference>
<dbReference type="InterPro" id="IPR043454">
    <property type="entry name" value="NPH3/RPT2-like"/>
</dbReference>
<dbReference type="Pfam" id="PF00651">
    <property type="entry name" value="BTB"/>
    <property type="match status" value="1"/>
</dbReference>
<gene>
    <name evidence="7" type="ORF">F2Q70_00000862</name>
</gene>
<evidence type="ECO:0000256" key="1">
    <source>
        <dbReference type="ARBA" id="ARBA00004906"/>
    </source>
</evidence>
<feature type="compositionally biased region" description="Polar residues" evidence="4">
    <location>
        <begin position="616"/>
        <end position="629"/>
    </location>
</feature>
<dbReference type="EMBL" id="QGKY02001015">
    <property type="protein sequence ID" value="KAF2571600.1"/>
    <property type="molecule type" value="Genomic_DNA"/>
</dbReference>
<dbReference type="AlphaFoldDB" id="A0A8S9IN90"/>
<evidence type="ECO:0000256" key="3">
    <source>
        <dbReference type="PROSITE-ProRule" id="PRU00982"/>
    </source>
</evidence>
<feature type="domain" description="BTB" evidence="5">
    <location>
        <begin position="29"/>
        <end position="97"/>
    </location>
</feature>
<dbReference type="InterPro" id="IPR000210">
    <property type="entry name" value="BTB/POZ_dom"/>
</dbReference>
<comment type="pathway">
    <text evidence="1">Protein modification; protein ubiquitination.</text>
</comment>
<comment type="similarity">
    <text evidence="3">Belongs to the NPH3 family.</text>
</comment>
<sequence>MKFMKIGSKPDSIKTDGNNVRYVENELASDITINVDGSRFCLHKFPLLSKSACLQKLLSSTDKNNADEVDISGIPGGPTAFETCAKFCYGMTVTLSAYNVVATRCAAEYLGMHETAEKGNLIYKIDVFLNSSLFRSWKDSIIVLQTTKTFSPLSEDLKLVSLCIDAIASKACVNVSHVEWSYTYNRKKLAEENNGADQVRAREVPHDWWVEDLCELEIEFYKRVIMNIKSKGVLGGEVIGEALKAYGYRRLSGFNKGVMEQGDLVKHKTVIETLVWLLPSEKDSVSCGFLLKLLKAATMLNSGETVKEQLVRRIGQQLEQASVAELLIKSHQESETSLYDVDLVKKIVVEFMARDQNSEIEVEDDDEGFEVQEVKKFPGILSEASKLMVVKLIDGYLTEIAKDPNLPASKFIDLAESVSSISRPAHDGLYRAIDMYLKEHAGITKGEKKRMCKLMDCRKLSVEACMHAVQNDRLPLRVVVQVLFFEQVRASASSGSSTPDFPKGIRELRSCGTYGSSRSVPTVMEDEWDAVATEEEMRALKSEIAALKLQEESGRKSTDKAAVTAISRVKSLIMSRKMFGKKLQGKGGGGEKNNGGGGSDSSESLGSVTEEGARTATPSRNLTRKVSVS</sequence>
<dbReference type="InterPro" id="IPR011333">
    <property type="entry name" value="SKP1/BTB/POZ_sf"/>
</dbReference>
<dbReference type="PANTHER" id="PTHR32370">
    <property type="entry name" value="OS12G0117600 PROTEIN"/>
    <property type="match status" value="1"/>
</dbReference>
<dbReference type="PROSITE" id="PS50097">
    <property type="entry name" value="BTB"/>
    <property type="match status" value="1"/>
</dbReference>
<evidence type="ECO:0000313" key="7">
    <source>
        <dbReference type="EMBL" id="KAF2571600.1"/>
    </source>
</evidence>
<evidence type="ECO:0000259" key="6">
    <source>
        <dbReference type="PROSITE" id="PS51649"/>
    </source>
</evidence>
<accession>A0A8S9IN90</accession>
<comment type="caution">
    <text evidence="7">The sequence shown here is derived from an EMBL/GenBank/DDBJ whole genome shotgun (WGS) entry which is preliminary data.</text>
</comment>
<reference evidence="7" key="1">
    <citation type="submission" date="2019-12" db="EMBL/GenBank/DDBJ databases">
        <title>Genome sequencing and annotation of Brassica cretica.</title>
        <authorList>
            <person name="Studholme D.J."/>
            <person name="Sarris P.F."/>
        </authorList>
    </citation>
    <scope>NUCLEOTIDE SEQUENCE</scope>
    <source>
        <strain evidence="7">PFS-102/07</strain>
        <tissue evidence="7">Leaf</tissue>
    </source>
</reference>
<dbReference type="Gene3D" id="3.30.710.10">
    <property type="entry name" value="Potassium Channel Kv1.1, Chain A"/>
    <property type="match status" value="1"/>
</dbReference>
<dbReference type="InterPro" id="IPR027356">
    <property type="entry name" value="NPH3_dom"/>
</dbReference>
<evidence type="ECO:0008006" key="8">
    <source>
        <dbReference type="Google" id="ProtNLM"/>
    </source>
</evidence>
<feature type="domain" description="NPH3" evidence="6">
    <location>
        <begin position="207"/>
        <end position="489"/>
    </location>
</feature>
<organism evidence="7">
    <name type="scientific">Brassica cretica</name>
    <name type="common">Mustard</name>
    <dbReference type="NCBI Taxonomy" id="69181"/>
    <lineage>
        <taxon>Eukaryota</taxon>
        <taxon>Viridiplantae</taxon>
        <taxon>Streptophyta</taxon>
        <taxon>Embryophyta</taxon>
        <taxon>Tracheophyta</taxon>
        <taxon>Spermatophyta</taxon>
        <taxon>Magnoliopsida</taxon>
        <taxon>eudicotyledons</taxon>
        <taxon>Gunneridae</taxon>
        <taxon>Pentapetalae</taxon>
        <taxon>rosids</taxon>
        <taxon>malvids</taxon>
        <taxon>Brassicales</taxon>
        <taxon>Brassicaceae</taxon>
        <taxon>Brassiceae</taxon>
        <taxon>Brassica</taxon>
    </lineage>
</organism>
<evidence type="ECO:0000256" key="4">
    <source>
        <dbReference type="SAM" id="MobiDB-lite"/>
    </source>
</evidence>
<proteinExistence type="inferred from homology"/>
<evidence type="ECO:0000259" key="5">
    <source>
        <dbReference type="PROSITE" id="PS50097"/>
    </source>
</evidence>
<protein>
    <recommendedName>
        <fullName evidence="8">NPH3 domain-containing protein</fullName>
    </recommendedName>
</protein>
<name>A0A8S9IN90_BRACR</name>
<feature type="compositionally biased region" description="Gly residues" evidence="4">
    <location>
        <begin position="585"/>
        <end position="599"/>
    </location>
</feature>
<feature type="region of interest" description="Disordered" evidence="4">
    <location>
        <begin position="581"/>
        <end position="629"/>
    </location>
</feature>
<evidence type="ECO:0000256" key="2">
    <source>
        <dbReference type="ARBA" id="ARBA00022786"/>
    </source>
</evidence>
<dbReference type="Pfam" id="PF03000">
    <property type="entry name" value="NPH3"/>
    <property type="match status" value="1"/>
</dbReference>
<keyword evidence="2" id="KW-0833">Ubl conjugation pathway</keyword>
<dbReference type="SUPFAM" id="SSF54695">
    <property type="entry name" value="POZ domain"/>
    <property type="match status" value="1"/>
</dbReference>